<feature type="domain" description="Metalloprotease TldD/E N-terminal" evidence="2">
    <location>
        <begin position="24"/>
        <end position="87"/>
    </location>
</feature>
<dbReference type="InterPro" id="IPR045569">
    <property type="entry name" value="Metalloprtase-TldD/E_C"/>
</dbReference>
<evidence type="ECO:0000256" key="1">
    <source>
        <dbReference type="ARBA" id="ARBA00005836"/>
    </source>
</evidence>
<feature type="domain" description="Metalloprotease TldD/E C-terminal" evidence="3">
    <location>
        <begin position="227"/>
        <end position="445"/>
    </location>
</feature>
<gene>
    <name evidence="5" type="ORF">H6G24_10430</name>
</gene>
<evidence type="ECO:0000313" key="5">
    <source>
        <dbReference type="EMBL" id="MBD2195906.1"/>
    </source>
</evidence>
<proteinExistence type="inferred from homology"/>
<dbReference type="Pfam" id="PF19289">
    <property type="entry name" value="PmbA_TldD_3rd"/>
    <property type="match status" value="1"/>
</dbReference>
<comment type="similarity">
    <text evidence="1">Belongs to the peptidase U62 family.</text>
</comment>
<name>A0ABR8A7D5_9CYAN</name>
<dbReference type="Pfam" id="PF01523">
    <property type="entry name" value="PmbA_TldD_1st"/>
    <property type="match status" value="1"/>
</dbReference>
<dbReference type="PANTHER" id="PTHR43421">
    <property type="entry name" value="METALLOPROTEASE PMBA"/>
    <property type="match status" value="1"/>
</dbReference>
<keyword evidence="6" id="KW-1185">Reference proteome</keyword>
<feature type="domain" description="Metalloprotease TldD/E central" evidence="4">
    <location>
        <begin position="115"/>
        <end position="220"/>
    </location>
</feature>
<comment type="caution">
    <text evidence="5">The sequence shown here is derived from an EMBL/GenBank/DDBJ whole genome shotgun (WGS) entry which is preliminary data.</text>
</comment>
<dbReference type="InterPro" id="IPR002510">
    <property type="entry name" value="Metalloprtase-TldD/E_N"/>
</dbReference>
<accession>A0ABR8A7D5</accession>
<dbReference type="RefSeq" id="WP_190547686.1">
    <property type="nucleotide sequence ID" value="NZ_CAWPNO010000035.1"/>
</dbReference>
<dbReference type="InterPro" id="IPR045570">
    <property type="entry name" value="Metalloprtase-TldD/E_cen_dom"/>
</dbReference>
<evidence type="ECO:0000259" key="4">
    <source>
        <dbReference type="Pfam" id="PF19290"/>
    </source>
</evidence>
<dbReference type="Pfam" id="PF19290">
    <property type="entry name" value="PmbA_TldD_2nd"/>
    <property type="match status" value="1"/>
</dbReference>
<dbReference type="InterPro" id="IPR035068">
    <property type="entry name" value="TldD/PmbA_N"/>
</dbReference>
<organism evidence="5 6">
    <name type="scientific">Calothrix parietina FACHB-288</name>
    <dbReference type="NCBI Taxonomy" id="2692896"/>
    <lineage>
        <taxon>Bacteria</taxon>
        <taxon>Bacillati</taxon>
        <taxon>Cyanobacteriota</taxon>
        <taxon>Cyanophyceae</taxon>
        <taxon>Nostocales</taxon>
        <taxon>Calotrichaceae</taxon>
        <taxon>Calothrix</taxon>
    </lineage>
</organism>
<dbReference type="InterPro" id="IPR036059">
    <property type="entry name" value="TldD/PmbA_sf"/>
</dbReference>
<dbReference type="InterPro" id="IPR047657">
    <property type="entry name" value="PmbA"/>
</dbReference>
<dbReference type="SUPFAM" id="SSF111283">
    <property type="entry name" value="Putative modulator of DNA gyrase, PmbA/TldD"/>
    <property type="match status" value="1"/>
</dbReference>
<evidence type="ECO:0000259" key="3">
    <source>
        <dbReference type="Pfam" id="PF19289"/>
    </source>
</evidence>
<evidence type="ECO:0000259" key="2">
    <source>
        <dbReference type="Pfam" id="PF01523"/>
    </source>
</evidence>
<dbReference type="Gene3D" id="3.30.2290.10">
    <property type="entry name" value="PmbA/TldD superfamily"/>
    <property type="match status" value="1"/>
</dbReference>
<dbReference type="Proteomes" id="UP000658514">
    <property type="component" value="Unassembled WGS sequence"/>
</dbReference>
<sequence length="446" mass="48193">MSTINEIANYAKENAEKLGIQKFDIYGSTVDETSVQVDQGEPKQVKASNRSGVTVRVWNEENTMGVTSTTDVDPKGLELALKTAYEASFFGVKENVPDFSPEATIPIENTPHDKVPQAPVSELIEKLLVAEKELLSAHPAINGVPYNGLAQRDIDRFYLNSAGAVRTESHSIASVYLYSKTEEEGKKPRSAGAFRVNRGVEKLDINGCIQETVEKTISHLNYEKIKSGKYLVVFSPEAFLSLLGAFSNLYNAQNILDNQSLSTADDIGKQIASPLISVVDDALHPANIGAETFDGEGTPTRQVSLIEKGVLAGFLHSAGTAKRMNAQPTGNASIGAKVSVSPNFFHVFRAAEPEQELSLETAENVILIDDLQALHAGVKALQGSFSLPFDGWLINKGEKTSIESATVAGDFLEVLKSIICVEKEPELTPGGVCPRIWVNELSITGD</sequence>
<dbReference type="EMBL" id="JACJQH010000013">
    <property type="protein sequence ID" value="MBD2195906.1"/>
    <property type="molecule type" value="Genomic_DNA"/>
</dbReference>
<reference evidence="5 6" key="1">
    <citation type="journal article" date="2020" name="ISME J.">
        <title>Comparative genomics reveals insights into cyanobacterial evolution and habitat adaptation.</title>
        <authorList>
            <person name="Chen M.Y."/>
            <person name="Teng W.K."/>
            <person name="Zhao L."/>
            <person name="Hu C.X."/>
            <person name="Zhou Y.K."/>
            <person name="Han B.P."/>
            <person name="Song L.R."/>
            <person name="Shu W.S."/>
        </authorList>
    </citation>
    <scope>NUCLEOTIDE SEQUENCE [LARGE SCALE GENOMIC DNA]</scope>
    <source>
        <strain evidence="5 6">FACHB-288</strain>
    </source>
</reference>
<evidence type="ECO:0000313" key="6">
    <source>
        <dbReference type="Proteomes" id="UP000658514"/>
    </source>
</evidence>
<dbReference type="PANTHER" id="PTHR43421:SF1">
    <property type="entry name" value="METALLOPROTEASE PMBA"/>
    <property type="match status" value="1"/>
</dbReference>
<protein>
    <submittedName>
        <fullName evidence="5">TldD/PmbA family protein</fullName>
    </submittedName>
</protein>